<feature type="region of interest" description="Disordered" evidence="2">
    <location>
        <begin position="398"/>
        <end position="418"/>
    </location>
</feature>
<feature type="region of interest" description="Disordered" evidence="2">
    <location>
        <begin position="1"/>
        <end position="49"/>
    </location>
</feature>
<feature type="compositionally biased region" description="Polar residues" evidence="2">
    <location>
        <begin position="211"/>
        <end position="225"/>
    </location>
</feature>
<feature type="coiled-coil region" evidence="1">
    <location>
        <begin position="289"/>
        <end position="394"/>
    </location>
</feature>
<dbReference type="PANTHER" id="PTHR48134">
    <property type="entry name" value="GLYCOPROTEIN 96-92-RELATED-RELATED"/>
    <property type="match status" value="1"/>
</dbReference>
<keyword evidence="1" id="KW-0175">Coiled coil</keyword>
<keyword evidence="4" id="KW-1185">Reference proteome</keyword>
<feature type="compositionally biased region" description="Low complexity" evidence="2">
    <location>
        <begin position="1"/>
        <end position="22"/>
    </location>
</feature>
<dbReference type="EMBL" id="BDSP01000153">
    <property type="protein sequence ID" value="GAX20971.1"/>
    <property type="molecule type" value="Genomic_DNA"/>
</dbReference>
<feature type="compositionally biased region" description="Basic and acidic residues" evidence="2">
    <location>
        <begin position="122"/>
        <end position="140"/>
    </location>
</feature>
<comment type="caution">
    <text evidence="3">The sequence shown here is derived from an EMBL/GenBank/DDBJ whole genome shotgun (WGS) entry which is preliminary data.</text>
</comment>
<evidence type="ECO:0000256" key="1">
    <source>
        <dbReference type="SAM" id="Coils"/>
    </source>
</evidence>
<gene>
    <name evidence="3" type="ORF">FisN_1Lh365</name>
</gene>
<feature type="compositionally biased region" description="Low complexity" evidence="2">
    <location>
        <begin position="187"/>
        <end position="201"/>
    </location>
</feature>
<dbReference type="OrthoDB" id="57389at2759"/>
<reference evidence="3 4" key="1">
    <citation type="journal article" date="2015" name="Plant Cell">
        <title>Oil accumulation by the oleaginous diatom Fistulifera solaris as revealed by the genome and transcriptome.</title>
        <authorList>
            <person name="Tanaka T."/>
            <person name="Maeda Y."/>
            <person name="Veluchamy A."/>
            <person name="Tanaka M."/>
            <person name="Abida H."/>
            <person name="Marechal E."/>
            <person name="Bowler C."/>
            <person name="Muto M."/>
            <person name="Sunaga Y."/>
            <person name="Tanaka M."/>
            <person name="Yoshino T."/>
            <person name="Taniguchi T."/>
            <person name="Fukuda Y."/>
            <person name="Nemoto M."/>
            <person name="Matsumoto M."/>
            <person name="Wong P.S."/>
            <person name="Aburatani S."/>
            <person name="Fujibuchi W."/>
        </authorList>
    </citation>
    <scope>NUCLEOTIDE SEQUENCE [LARGE SCALE GENOMIC DNA]</scope>
    <source>
        <strain evidence="3 4">JPCC DA0580</strain>
    </source>
</reference>
<proteinExistence type="predicted"/>
<feature type="compositionally biased region" description="Polar residues" evidence="2">
    <location>
        <begin position="404"/>
        <end position="417"/>
    </location>
</feature>
<dbReference type="InParanoid" id="A0A1Z5K4G2"/>
<protein>
    <submittedName>
        <fullName evidence="3">Uncharacterized protein</fullName>
    </submittedName>
</protein>
<feature type="coiled-coil region" evidence="1">
    <location>
        <begin position="648"/>
        <end position="841"/>
    </location>
</feature>
<organism evidence="3 4">
    <name type="scientific">Fistulifera solaris</name>
    <name type="common">Oleaginous diatom</name>
    <dbReference type="NCBI Taxonomy" id="1519565"/>
    <lineage>
        <taxon>Eukaryota</taxon>
        <taxon>Sar</taxon>
        <taxon>Stramenopiles</taxon>
        <taxon>Ochrophyta</taxon>
        <taxon>Bacillariophyta</taxon>
        <taxon>Bacillariophyceae</taxon>
        <taxon>Bacillariophycidae</taxon>
        <taxon>Naviculales</taxon>
        <taxon>Naviculaceae</taxon>
        <taxon>Fistulifera</taxon>
    </lineage>
</organism>
<sequence>MMKTPTKSRLSSSPLSTFSPNKLFGLKQSPDPPGKGSDTRKSAASDSKVKFSPLKKVITSLDSRDCLGDSVRLLQSNLEEARLDNISDHLDQAARDDFANDGQDENKDTAWLLNMFKSLEKKHSDDKSDWDKQLQQERKSKSSYKNKLTNAYKEKLTWLENQLQKVGETHCAVSRDVVYSEGKTLHEASSGESSGTASTSSNSQRCGGGTQNSSPAVGEKSSMSTILSPDSVRRVQLLEQTLNDTLRQYESDRAVWVKALEEAAAVTQAGEQLSSYQEQLLSDLKKQLAEEQKQHKKKWKEQNNVLKNLLTLTETQFQHERQEWERRASEYERTIEKQNQLACEAQERLKLDLSEITKENISLQDEKSSMEETLAKMQEEKAVMSRQVKQLQKNLMETPGSRGNAVSGSRFQALSPSRRTDWDDRLDRAMVERDLYKQEASQAAKNLEVERKKWEEHSEEALKAERRDAADRLEAERKIWEEKIEAKEKECVEIRNGWEAERQQWAEKQENLVKEWEEETRNQIEELQKIHAAELSEMQSSDDELAENYREALEKKNELVLRLRRMEQQRSEEKGTWKLQLEGALSESRRGALTVQQLKKEIAEERRRRSEETELLRDELSHTRLLLSSKTIHDAQPSGITEHVMKLHEELEKAREGTECQLAMLRESHARDIHRLTSELEILESQNGALVVELKRQQKIRNEVNEDELTLKKSQENQSLEHCLAIQEKEEEVNKLKSKLEDAEQFREKIEQDSIYLAEKLDAARKDAKQFEDKLKDANEEHFKNTQEYAVQLQAVQEDLCKANEDKQEIEQQVAAVTIENRKLVEQNLELTGIIDNLKQKMETLVSVLSSDIETVEGRPFEPNSMSPTEALSTLEKFIYSLASRHSMIKESLELRVEILSAENDKLRLGEKTSTSRLENALEELRQDIISIRYMMEATRKTDQILEESSFDILRANLEQIQNNLDDVAGEAALQTESFYEFRKLAENHFTGAESNKDDKTSVEFQHNILSEMAILRDGLAKIIKNQSEELQQPKRELEKVREELKEERTRRQKSEADIATLNEQASAYTDELMHLQAENAKLEVLLQEAEAKANYALTCQPQHTNEEDSLASEHVSFGRAASYSGDSTLLDEALALAQGLSDFVQGNNNNEHEVNVLEIMENLAGMIDKQDKSDNASMPRLEISYPRENVSAFIQKTNNVSRQSMSTEDPKLSVFVEQLYGRCQLLERERLEMMELTLDLLESTRRSGKAEVEAALSIARRRIADDFKRMRDENSATREDLYHKICSGHD</sequence>
<name>A0A1Z5K4G2_FISSO</name>
<feature type="region of interest" description="Disordered" evidence="2">
    <location>
        <begin position="184"/>
        <end position="225"/>
    </location>
</feature>
<feature type="region of interest" description="Disordered" evidence="2">
    <location>
        <begin position="122"/>
        <end position="146"/>
    </location>
</feature>
<feature type="coiled-coil region" evidence="1">
    <location>
        <begin position="1024"/>
        <end position="1093"/>
    </location>
</feature>
<dbReference type="Proteomes" id="UP000198406">
    <property type="component" value="Unassembled WGS sequence"/>
</dbReference>
<evidence type="ECO:0000313" key="4">
    <source>
        <dbReference type="Proteomes" id="UP000198406"/>
    </source>
</evidence>
<evidence type="ECO:0000313" key="3">
    <source>
        <dbReference type="EMBL" id="GAX20971.1"/>
    </source>
</evidence>
<feature type="compositionally biased region" description="Basic and acidic residues" evidence="2">
    <location>
        <begin position="37"/>
        <end position="49"/>
    </location>
</feature>
<feature type="coiled-coil region" evidence="1">
    <location>
        <begin position="426"/>
        <end position="569"/>
    </location>
</feature>
<accession>A0A1Z5K4G2</accession>
<evidence type="ECO:0000256" key="2">
    <source>
        <dbReference type="SAM" id="MobiDB-lite"/>
    </source>
</evidence>
<dbReference type="PANTHER" id="PTHR48134:SF2">
    <property type="entry name" value="OS04G0609100 PROTEIN"/>
    <property type="match status" value="1"/>
</dbReference>